<evidence type="ECO:0000313" key="3">
    <source>
        <dbReference type="EMBL" id="KTD56752.1"/>
    </source>
</evidence>
<dbReference type="Proteomes" id="UP000054703">
    <property type="component" value="Unassembled WGS sequence"/>
</dbReference>
<keyword evidence="3" id="KW-0808">Transferase</keyword>
<protein>
    <submittedName>
        <fullName evidence="3">Aminoglycoside 6'-N-acetyltransferase</fullName>
    </submittedName>
</protein>
<dbReference type="GO" id="GO:0016410">
    <property type="term" value="F:N-acyltransferase activity"/>
    <property type="evidence" value="ECO:0007669"/>
    <property type="project" value="TreeGrafter"/>
</dbReference>
<feature type="domain" description="N-acetyltransferase" evidence="2">
    <location>
        <begin position="36"/>
        <end position="206"/>
    </location>
</feature>
<dbReference type="PATRIC" id="fig|45074.5.peg.3128"/>
<evidence type="ECO:0000259" key="2">
    <source>
        <dbReference type="PROSITE" id="PS51186"/>
    </source>
</evidence>
<evidence type="ECO:0000256" key="1">
    <source>
        <dbReference type="ARBA" id="ARBA00023251"/>
    </source>
</evidence>
<dbReference type="PANTHER" id="PTHR31438">
    <property type="entry name" value="LYSINE N-ACYLTRANSFERASE C17G9.06C-RELATED"/>
    <property type="match status" value="1"/>
</dbReference>
<keyword evidence="4" id="KW-1185">Reference proteome</keyword>
<dbReference type="EMBL" id="LNYU01000081">
    <property type="protein sequence ID" value="KTD56752.1"/>
    <property type="molecule type" value="Genomic_DNA"/>
</dbReference>
<dbReference type="PANTHER" id="PTHR31438:SF1">
    <property type="entry name" value="LYSINE N-ACYLTRANSFERASE C17G9.06C-RELATED"/>
    <property type="match status" value="1"/>
</dbReference>
<dbReference type="AlphaFoldDB" id="A0A0W0YIN0"/>
<comment type="caution">
    <text evidence="3">The sequence shown here is derived from an EMBL/GenBank/DDBJ whole genome shotgun (WGS) entry which is preliminary data.</text>
</comment>
<keyword evidence="1" id="KW-0046">Antibiotic resistance</keyword>
<dbReference type="GO" id="GO:0046677">
    <property type="term" value="P:response to antibiotic"/>
    <property type="evidence" value="ECO:0007669"/>
    <property type="project" value="UniProtKB-KW"/>
</dbReference>
<organism evidence="3 4">
    <name type="scientific">Legionella santicrucis</name>
    <dbReference type="NCBI Taxonomy" id="45074"/>
    <lineage>
        <taxon>Bacteria</taxon>
        <taxon>Pseudomonadati</taxon>
        <taxon>Pseudomonadota</taxon>
        <taxon>Gammaproteobacteria</taxon>
        <taxon>Legionellales</taxon>
        <taxon>Legionellaceae</taxon>
        <taxon>Legionella</taxon>
    </lineage>
</organism>
<dbReference type="InterPro" id="IPR000182">
    <property type="entry name" value="GNAT_dom"/>
</dbReference>
<name>A0A0W0YIN0_9GAMM</name>
<dbReference type="Pfam" id="PF13523">
    <property type="entry name" value="Acetyltransf_8"/>
    <property type="match status" value="1"/>
</dbReference>
<dbReference type="PROSITE" id="PS51186">
    <property type="entry name" value="GNAT"/>
    <property type="match status" value="1"/>
</dbReference>
<reference evidence="3 4" key="1">
    <citation type="submission" date="2015-11" db="EMBL/GenBank/DDBJ databases">
        <title>Genomic analysis of 38 Legionella species identifies large and diverse effector repertoires.</title>
        <authorList>
            <person name="Burstein D."/>
            <person name="Amaro F."/>
            <person name="Zusman T."/>
            <person name="Lifshitz Z."/>
            <person name="Cohen O."/>
            <person name="Gilbert J.A."/>
            <person name="Pupko T."/>
            <person name="Shuman H.A."/>
            <person name="Segal G."/>
        </authorList>
    </citation>
    <scope>NUCLEOTIDE SEQUENCE [LARGE SCALE GENOMIC DNA]</scope>
    <source>
        <strain evidence="3 4">SC-63-C7</strain>
    </source>
</reference>
<proteinExistence type="predicted"/>
<evidence type="ECO:0000313" key="4">
    <source>
        <dbReference type="Proteomes" id="UP000054703"/>
    </source>
</evidence>
<dbReference type="SUPFAM" id="SSF55729">
    <property type="entry name" value="Acyl-CoA N-acyltransferases (Nat)"/>
    <property type="match status" value="1"/>
</dbReference>
<gene>
    <name evidence="3" type="ORF">Lsan_2912</name>
</gene>
<dbReference type="InterPro" id="IPR016181">
    <property type="entry name" value="Acyl_CoA_acyltransferase"/>
</dbReference>
<sequence>MWGKADVRYYIICNAEIKNYNATTLPKVLSSMKHSLAFKPLKKADLRLVFEWFQELIIKQSYARNQNWPMEAIEAKYMPRIEGKDPVPSFIIYSNQKPIGFIQYYCLKDHYPEGVSSSENKLFSEISPEEVVGIDLFIAEESHRGKGLGQIITHSFITEKLAHYKAVVVDPSMDNIQAIRCYQKAGFSITMHSQNPEYVLMLKAITS</sequence>
<accession>A0A0W0YIN0</accession>
<dbReference type="Gene3D" id="3.40.630.30">
    <property type="match status" value="1"/>
</dbReference>
<dbReference type="STRING" id="45074.Lsan_2912"/>